<dbReference type="Proteomes" id="UP000184267">
    <property type="component" value="Unassembled WGS sequence"/>
</dbReference>
<dbReference type="AlphaFoldDB" id="A0A1M2V728"/>
<gene>
    <name evidence="1" type="ORF">TRAPUB_6074</name>
</gene>
<reference evidence="1 2" key="1">
    <citation type="submission" date="2016-10" db="EMBL/GenBank/DDBJ databases">
        <title>Genome sequence of the basidiomycete white-rot fungus Trametes pubescens.</title>
        <authorList>
            <person name="Makela M.R."/>
            <person name="Granchi Z."/>
            <person name="Peng M."/>
            <person name="De Vries R.P."/>
            <person name="Grigoriev I."/>
            <person name="Riley R."/>
            <person name="Hilden K."/>
        </authorList>
    </citation>
    <scope>NUCLEOTIDE SEQUENCE [LARGE SCALE GENOMIC DNA]</scope>
    <source>
        <strain evidence="1 2">FBCC735</strain>
    </source>
</reference>
<keyword evidence="2" id="KW-1185">Reference proteome</keyword>
<sequence length="59" mass="6575">MSKALTQIIASAVTSESDGAEQHLHPGEDGIRLAYYAMEADRPWSEGLFVYVQLEIYSE</sequence>
<dbReference type="EMBL" id="MNAD01001619">
    <property type="protein sequence ID" value="OJT03296.1"/>
    <property type="molecule type" value="Genomic_DNA"/>
</dbReference>
<organism evidence="1 2">
    <name type="scientific">Trametes pubescens</name>
    <name type="common">White-rot fungus</name>
    <dbReference type="NCBI Taxonomy" id="154538"/>
    <lineage>
        <taxon>Eukaryota</taxon>
        <taxon>Fungi</taxon>
        <taxon>Dikarya</taxon>
        <taxon>Basidiomycota</taxon>
        <taxon>Agaricomycotina</taxon>
        <taxon>Agaricomycetes</taxon>
        <taxon>Polyporales</taxon>
        <taxon>Polyporaceae</taxon>
        <taxon>Trametes</taxon>
    </lineage>
</organism>
<protein>
    <submittedName>
        <fullName evidence="1">Uncharacterized protein</fullName>
    </submittedName>
</protein>
<proteinExistence type="predicted"/>
<name>A0A1M2V728_TRAPU</name>
<accession>A0A1M2V728</accession>
<evidence type="ECO:0000313" key="1">
    <source>
        <dbReference type="EMBL" id="OJT03296.1"/>
    </source>
</evidence>
<evidence type="ECO:0000313" key="2">
    <source>
        <dbReference type="Proteomes" id="UP000184267"/>
    </source>
</evidence>
<comment type="caution">
    <text evidence="1">The sequence shown here is derived from an EMBL/GenBank/DDBJ whole genome shotgun (WGS) entry which is preliminary data.</text>
</comment>